<dbReference type="KEGG" id="nhy:JQS43_16310"/>
<dbReference type="AlphaFoldDB" id="A0A895YG75"/>
<name>A0A895YG75_9ACTN</name>
<accession>A0A895YG75</accession>
<gene>
    <name evidence="2" type="ORF">JQS43_16310</name>
</gene>
<protein>
    <submittedName>
        <fullName evidence="2">Uncharacterized protein</fullName>
    </submittedName>
</protein>
<reference evidence="2" key="1">
    <citation type="submission" date="2021-02" db="EMBL/GenBank/DDBJ databases">
        <title>Natrosporangium hydrolyticum gen. nov., sp. nov, a haloalkaliphilic actinobacterium from a soda solonchak soil.</title>
        <authorList>
            <person name="Sorokin D.Y."/>
            <person name="Khijniak T.V."/>
            <person name="Zakharycheva A.P."/>
            <person name="Boueva O.V."/>
            <person name="Ariskina E.V."/>
            <person name="Hahnke R.L."/>
            <person name="Bunk B."/>
            <person name="Sproer C."/>
            <person name="Schumann P."/>
            <person name="Evtushenko L.I."/>
            <person name="Kublanov I.V."/>
        </authorList>
    </citation>
    <scope>NUCLEOTIDE SEQUENCE</scope>
    <source>
        <strain evidence="2">DSM 106523</strain>
    </source>
</reference>
<keyword evidence="3" id="KW-1185">Reference proteome</keyword>
<dbReference type="Proteomes" id="UP000662857">
    <property type="component" value="Chromosome"/>
</dbReference>
<dbReference type="RefSeq" id="WP_239675266.1">
    <property type="nucleotide sequence ID" value="NZ_CP070499.1"/>
</dbReference>
<evidence type="ECO:0000313" key="3">
    <source>
        <dbReference type="Proteomes" id="UP000662857"/>
    </source>
</evidence>
<evidence type="ECO:0000313" key="2">
    <source>
        <dbReference type="EMBL" id="QSB13190.1"/>
    </source>
</evidence>
<sequence length="74" mass="8145">MFTHPEMIFMMATEARHGIVHEVEDHRARRRHRRAGLGTRLRARLRAGGRRATAQSGSGSSLAACVPAGPRARS</sequence>
<organism evidence="2 3">
    <name type="scientific">Natronosporangium hydrolyticum</name>
    <dbReference type="NCBI Taxonomy" id="2811111"/>
    <lineage>
        <taxon>Bacteria</taxon>
        <taxon>Bacillati</taxon>
        <taxon>Actinomycetota</taxon>
        <taxon>Actinomycetes</taxon>
        <taxon>Micromonosporales</taxon>
        <taxon>Micromonosporaceae</taxon>
        <taxon>Natronosporangium</taxon>
    </lineage>
</organism>
<evidence type="ECO:0000256" key="1">
    <source>
        <dbReference type="SAM" id="MobiDB-lite"/>
    </source>
</evidence>
<feature type="region of interest" description="Disordered" evidence="1">
    <location>
        <begin position="46"/>
        <end position="74"/>
    </location>
</feature>
<proteinExistence type="predicted"/>
<dbReference type="EMBL" id="CP070499">
    <property type="protein sequence ID" value="QSB13190.1"/>
    <property type="molecule type" value="Genomic_DNA"/>
</dbReference>